<accession>A0ABU3K5A7</accession>
<comment type="caution">
    <text evidence="1">The sequence shown here is derived from an EMBL/GenBank/DDBJ whole genome shotgun (WGS) entry which is preliminary data.</text>
</comment>
<dbReference type="EMBL" id="JAQOUE010000001">
    <property type="protein sequence ID" value="MDT7041528.1"/>
    <property type="molecule type" value="Genomic_DNA"/>
</dbReference>
<dbReference type="InterPro" id="IPR029044">
    <property type="entry name" value="Nucleotide-diphossugar_trans"/>
</dbReference>
<evidence type="ECO:0000313" key="2">
    <source>
        <dbReference type="Proteomes" id="UP001250932"/>
    </source>
</evidence>
<dbReference type="Proteomes" id="UP001250932">
    <property type="component" value="Unassembled WGS sequence"/>
</dbReference>
<organism evidence="1 2">
    <name type="scientific">Candidatus Nitronereus thalassa</name>
    <dbReference type="NCBI Taxonomy" id="3020898"/>
    <lineage>
        <taxon>Bacteria</taxon>
        <taxon>Pseudomonadati</taxon>
        <taxon>Nitrospirota</taxon>
        <taxon>Nitrospiria</taxon>
        <taxon>Nitrospirales</taxon>
        <taxon>Nitrospiraceae</taxon>
        <taxon>Candidatus Nitronereus</taxon>
    </lineage>
</organism>
<proteinExistence type="predicted"/>
<evidence type="ECO:0008006" key="3">
    <source>
        <dbReference type="Google" id="ProtNLM"/>
    </source>
</evidence>
<dbReference type="RefSeq" id="WP_313831879.1">
    <property type="nucleotide sequence ID" value="NZ_JAQOUE010000001.1"/>
</dbReference>
<sequence>MKNNLENSSRKTNECQTPVMSLILCSRNDQYQGNSRWRLETALNYVAQKVEELNRGTQVEVIVADWGSQVGLHEMIRLSPAAAKMVKFLHVSSDVAKSLQKDSPFPEVLALNAAARRAAGEYVGRIDQDTLVGKKFLKTFFDLYEKSQLLVPLESALLLSNRRRIPYRFAKRCPSFFGVERYIRWFNKVLPLMEPPPPHLYYQCYIGIWLLHKKLWADCGGYDERFIYMDNQEKDMILRLVNKYQFVNLGELVDHDFYHLDHGSPLEPWSASRNRKCNPERDSDHLPDQFNPNGENWGLVQYELKLQPTQVVCQEPDSLGVACVNRCGFLLHLGISLVQSLGDHIFILIAVKPYHKYKNFLSVWKHRVKVIVNAFNNEPVLKWPGVCINLCFKRISRIRT</sequence>
<name>A0ABU3K5A7_9BACT</name>
<dbReference type="SUPFAM" id="SSF53448">
    <property type="entry name" value="Nucleotide-diphospho-sugar transferases"/>
    <property type="match status" value="1"/>
</dbReference>
<reference evidence="1 2" key="1">
    <citation type="journal article" date="2023" name="ISME J.">
        <title>Cultivation and genomic characterization of novel and ubiquitous marine nitrite-oxidizing bacteria from the Nitrospirales.</title>
        <authorList>
            <person name="Mueller A.J."/>
            <person name="Daebeler A."/>
            <person name="Herbold C.W."/>
            <person name="Kirkegaard R.H."/>
            <person name="Daims H."/>
        </authorList>
    </citation>
    <scope>NUCLEOTIDE SEQUENCE [LARGE SCALE GENOMIC DNA]</scope>
    <source>
        <strain evidence="1 2">EB</strain>
    </source>
</reference>
<keyword evidence="2" id="KW-1185">Reference proteome</keyword>
<dbReference type="Gene3D" id="3.90.550.10">
    <property type="entry name" value="Spore Coat Polysaccharide Biosynthesis Protein SpsA, Chain A"/>
    <property type="match status" value="1"/>
</dbReference>
<gene>
    <name evidence="1" type="ORF">PPG34_04150</name>
</gene>
<protein>
    <recommendedName>
        <fullName evidence="3">Glycosyltransferase 2-like domain-containing protein</fullName>
    </recommendedName>
</protein>
<evidence type="ECO:0000313" key="1">
    <source>
        <dbReference type="EMBL" id="MDT7041528.1"/>
    </source>
</evidence>